<comment type="caution">
    <text evidence="1">The sequence shown here is derived from an EMBL/GenBank/DDBJ whole genome shotgun (WGS) entry which is preliminary data.</text>
</comment>
<dbReference type="Proteomes" id="UP000548476">
    <property type="component" value="Unassembled WGS sequence"/>
</dbReference>
<gene>
    <name evidence="1" type="ORF">HNR73_006863</name>
</gene>
<dbReference type="EMBL" id="JACHGT010000019">
    <property type="protein sequence ID" value="MBB6038974.1"/>
    <property type="molecule type" value="Genomic_DNA"/>
</dbReference>
<protein>
    <submittedName>
        <fullName evidence="1">Uncharacterized protein</fullName>
    </submittedName>
</protein>
<proteinExistence type="predicted"/>
<organism evidence="1 2">
    <name type="scientific">Phytomonospora endophytica</name>
    <dbReference type="NCBI Taxonomy" id="714109"/>
    <lineage>
        <taxon>Bacteria</taxon>
        <taxon>Bacillati</taxon>
        <taxon>Actinomycetota</taxon>
        <taxon>Actinomycetes</taxon>
        <taxon>Micromonosporales</taxon>
        <taxon>Micromonosporaceae</taxon>
        <taxon>Phytomonospora</taxon>
    </lineage>
</organism>
<reference evidence="1 2" key="1">
    <citation type="submission" date="2020-08" db="EMBL/GenBank/DDBJ databases">
        <title>Genomic Encyclopedia of Type Strains, Phase IV (KMG-IV): sequencing the most valuable type-strain genomes for metagenomic binning, comparative biology and taxonomic classification.</title>
        <authorList>
            <person name="Goeker M."/>
        </authorList>
    </citation>
    <scope>NUCLEOTIDE SEQUENCE [LARGE SCALE GENOMIC DNA]</scope>
    <source>
        <strain evidence="1 2">YIM 65646</strain>
    </source>
</reference>
<dbReference type="AlphaFoldDB" id="A0A841FT43"/>
<evidence type="ECO:0000313" key="2">
    <source>
        <dbReference type="Proteomes" id="UP000548476"/>
    </source>
</evidence>
<name>A0A841FT43_9ACTN</name>
<keyword evidence="2" id="KW-1185">Reference proteome</keyword>
<sequence>MLRLFLGLFSRNRPLLTMFLSWVALFSKDPERRRRAERMFNRVTAPDLVPPQAAVAPGDAAGQEPP</sequence>
<accession>A0A841FT43</accession>
<dbReference type="RefSeq" id="WP_184791937.1">
    <property type="nucleotide sequence ID" value="NZ_BONT01000055.1"/>
</dbReference>
<evidence type="ECO:0000313" key="1">
    <source>
        <dbReference type="EMBL" id="MBB6038974.1"/>
    </source>
</evidence>